<dbReference type="InterPro" id="IPR016169">
    <property type="entry name" value="FAD-bd_PCMH_sub2"/>
</dbReference>
<dbReference type="PANTHER" id="PTHR42973">
    <property type="entry name" value="BINDING OXIDOREDUCTASE, PUTATIVE (AFU_ORTHOLOGUE AFUA_1G17690)-RELATED"/>
    <property type="match status" value="1"/>
</dbReference>
<dbReference type="InterPro" id="IPR050416">
    <property type="entry name" value="FAD-linked_Oxidoreductase"/>
</dbReference>
<dbReference type="Pfam" id="PF01565">
    <property type="entry name" value="FAD_binding_4"/>
    <property type="match status" value="1"/>
</dbReference>
<dbReference type="InterPro" id="IPR036318">
    <property type="entry name" value="FAD-bd_PCMH-like_sf"/>
</dbReference>
<dbReference type="Gene3D" id="3.30.465.10">
    <property type="match status" value="1"/>
</dbReference>
<dbReference type="OrthoDB" id="415825at2759"/>
<organism evidence="6 7">
    <name type="scientific">Trichoderma longibrachiatum ATCC 18648</name>
    <dbReference type="NCBI Taxonomy" id="983965"/>
    <lineage>
        <taxon>Eukaryota</taxon>
        <taxon>Fungi</taxon>
        <taxon>Dikarya</taxon>
        <taxon>Ascomycota</taxon>
        <taxon>Pezizomycotina</taxon>
        <taxon>Sordariomycetes</taxon>
        <taxon>Hypocreomycetidae</taxon>
        <taxon>Hypocreales</taxon>
        <taxon>Hypocreaceae</taxon>
        <taxon>Trichoderma</taxon>
    </lineage>
</organism>
<dbReference type="GO" id="GO:0071949">
    <property type="term" value="F:FAD binding"/>
    <property type="evidence" value="ECO:0007669"/>
    <property type="project" value="InterPro"/>
</dbReference>
<protein>
    <submittedName>
        <fullName evidence="6">Glucooligosaccharide oxidase</fullName>
    </submittedName>
</protein>
<dbReference type="SUPFAM" id="SSF56176">
    <property type="entry name" value="FAD-binding/transporter-associated domain-like"/>
    <property type="match status" value="1"/>
</dbReference>
<keyword evidence="4" id="KW-0560">Oxidoreductase</keyword>
<sequence>MNELPHLGEGRKREARFVGRVQGSVKKPSLAMGNSNSTTLPIESCIQSVCNGRVECYHVPTSNLDTAWTKLYNLDLPRYPDIIVRPNNTTEVAGAVKCAYDNGYTVQARSGGHSYGNFAQGAGDENGMMIDLVNLQSFQMDNATGQASIGSGFRLDGLDKLLHANGGRAIAHGTCPGVGVGGHATVGGLGPMSRMWGAALDHVLEVEVVTANGTVVRANDEQHQDLFWAIRGAGASFGIVTEFVLKTHPEPGSVVEYTYSFSFGEQKDMAPVFQQWQELVYDPNLDRRFSTMFITEPLGALITGTFYGTKEEFDETGIPEKIPGGGVVKLALVDWLGSLAHIAETTGLYLSDLATPFASKSLAFDRDDKLGKDSINEMFTYMDDTDPGTLLWFIIFNSEGGAMADTAYDATAYPHRDAIMMYQSYAIGIPQLGQGTKDFVSGLHDRIKKAAPKANTTYAGYVDVSLSREEAQWTYWGDKVPRLQEIKRRYDAKNVFLNPQSVDLP</sequence>
<reference evidence="6 7" key="1">
    <citation type="submission" date="2016-07" db="EMBL/GenBank/DDBJ databases">
        <title>Multiple horizontal gene transfer events from other fungi enriched the ability of initially mycotrophic Trichoderma (Ascomycota) to feed on dead plant biomass.</title>
        <authorList>
            <consortium name="DOE Joint Genome Institute"/>
            <person name="Aerts A."/>
            <person name="Atanasova L."/>
            <person name="Chenthamara K."/>
            <person name="Zhang J."/>
            <person name="Grujic M."/>
            <person name="Henrissat B."/>
            <person name="Kuo A."/>
            <person name="Salamov A."/>
            <person name="Lipzen A."/>
            <person name="Labutti K."/>
            <person name="Barry K."/>
            <person name="Miao Y."/>
            <person name="Rahimi M.J."/>
            <person name="Shen Q."/>
            <person name="Grigoriev I.V."/>
            <person name="Kubicek C.P."/>
            <person name="Druzhinina I.S."/>
        </authorList>
    </citation>
    <scope>NUCLEOTIDE SEQUENCE [LARGE SCALE GENOMIC DNA]</scope>
    <source>
        <strain evidence="6 7">ATCC 18648</strain>
    </source>
</reference>
<evidence type="ECO:0000313" key="7">
    <source>
        <dbReference type="Proteomes" id="UP000240760"/>
    </source>
</evidence>
<dbReference type="InterPro" id="IPR012951">
    <property type="entry name" value="BBE"/>
</dbReference>
<feature type="domain" description="FAD-binding PCMH-type" evidence="5">
    <location>
        <begin position="76"/>
        <end position="250"/>
    </location>
</feature>
<dbReference type="InterPro" id="IPR006093">
    <property type="entry name" value="Oxy_OxRdtase_FAD_BS"/>
</dbReference>
<evidence type="ECO:0000259" key="5">
    <source>
        <dbReference type="PROSITE" id="PS51387"/>
    </source>
</evidence>
<keyword evidence="3" id="KW-0274">FAD</keyword>
<dbReference type="InterPro" id="IPR006094">
    <property type="entry name" value="Oxid_FAD_bind_N"/>
</dbReference>
<dbReference type="PROSITE" id="PS51387">
    <property type="entry name" value="FAD_PCMH"/>
    <property type="match status" value="1"/>
</dbReference>
<dbReference type="Pfam" id="PF08031">
    <property type="entry name" value="BBE"/>
    <property type="match status" value="1"/>
</dbReference>
<comment type="similarity">
    <text evidence="1">Belongs to the oxygen-dependent FAD-linked oxidoreductase family.</text>
</comment>
<dbReference type="PROSITE" id="PS00862">
    <property type="entry name" value="OX2_COVAL_FAD"/>
    <property type="match status" value="1"/>
</dbReference>
<gene>
    <name evidence="6" type="ORF">M440DRAFT_1402101</name>
</gene>
<dbReference type="STRING" id="983965.A0A2T4C214"/>
<dbReference type="PANTHER" id="PTHR42973:SF17">
    <property type="entry name" value="OXIDASE, PUTATIVE (AFU_ORTHOLOGUE AFUA_6G14340)-RELATED"/>
    <property type="match status" value="1"/>
</dbReference>
<keyword evidence="2" id="KW-0285">Flavoprotein</keyword>
<accession>A0A2T4C214</accession>
<dbReference type="AlphaFoldDB" id="A0A2T4C214"/>
<dbReference type="InterPro" id="IPR016166">
    <property type="entry name" value="FAD-bd_PCMH"/>
</dbReference>
<dbReference type="GO" id="GO:0016491">
    <property type="term" value="F:oxidoreductase activity"/>
    <property type="evidence" value="ECO:0007669"/>
    <property type="project" value="UniProtKB-KW"/>
</dbReference>
<evidence type="ECO:0000256" key="3">
    <source>
        <dbReference type="ARBA" id="ARBA00022827"/>
    </source>
</evidence>
<dbReference type="Gene3D" id="3.40.462.20">
    <property type="match status" value="1"/>
</dbReference>
<dbReference type="Proteomes" id="UP000240760">
    <property type="component" value="Unassembled WGS sequence"/>
</dbReference>
<evidence type="ECO:0000256" key="2">
    <source>
        <dbReference type="ARBA" id="ARBA00022630"/>
    </source>
</evidence>
<keyword evidence="7" id="KW-1185">Reference proteome</keyword>
<evidence type="ECO:0000313" key="6">
    <source>
        <dbReference type="EMBL" id="PTB75564.1"/>
    </source>
</evidence>
<evidence type="ECO:0000256" key="1">
    <source>
        <dbReference type="ARBA" id="ARBA00005466"/>
    </source>
</evidence>
<dbReference type="EMBL" id="KZ679133">
    <property type="protein sequence ID" value="PTB75564.1"/>
    <property type="molecule type" value="Genomic_DNA"/>
</dbReference>
<proteinExistence type="inferred from homology"/>
<evidence type="ECO:0000256" key="4">
    <source>
        <dbReference type="ARBA" id="ARBA00023002"/>
    </source>
</evidence>
<name>A0A2T4C214_TRILO</name>